<protein>
    <submittedName>
        <fullName evidence="1">Uncharacterized protein</fullName>
    </submittedName>
</protein>
<dbReference type="Proteomes" id="UP001152797">
    <property type="component" value="Unassembled WGS sequence"/>
</dbReference>
<proteinExistence type="predicted"/>
<accession>A0A9P1DK29</accession>
<sequence>MHVLHVVVPFQSWATQPSELQGGVQLVVRLPLLSHPGIGTKGFQHLIAFPDGLNGKLNSNKQSGQGACKIVRGKTSLNVPSGCKSRLPLRRYMLFSHWEQQSLSISLLPRHPKSLADALATGW</sequence>
<gene>
    <name evidence="1" type="ORF">C1SCF055_LOCUS36737</name>
</gene>
<keyword evidence="3" id="KW-1185">Reference proteome</keyword>
<name>A0A9P1DK29_9DINO</name>
<reference evidence="1" key="1">
    <citation type="submission" date="2022-10" db="EMBL/GenBank/DDBJ databases">
        <authorList>
            <person name="Chen Y."/>
            <person name="Dougan E. K."/>
            <person name="Chan C."/>
            <person name="Rhodes N."/>
            <person name="Thang M."/>
        </authorList>
    </citation>
    <scope>NUCLEOTIDE SEQUENCE</scope>
</reference>
<organism evidence="1">
    <name type="scientific">Cladocopium goreaui</name>
    <dbReference type="NCBI Taxonomy" id="2562237"/>
    <lineage>
        <taxon>Eukaryota</taxon>
        <taxon>Sar</taxon>
        <taxon>Alveolata</taxon>
        <taxon>Dinophyceae</taxon>
        <taxon>Suessiales</taxon>
        <taxon>Symbiodiniaceae</taxon>
        <taxon>Cladocopium</taxon>
    </lineage>
</organism>
<dbReference type="EMBL" id="CAMXCT010005161">
    <property type="protein sequence ID" value="CAI4011588.1"/>
    <property type="molecule type" value="Genomic_DNA"/>
</dbReference>
<evidence type="ECO:0000313" key="2">
    <source>
        <dbReference type="EMBL" id="CAL1164963.1"/>
    </source>
</evidence>
<evidence type="ECO:0000313" key="3">
    <source>
        <dbReference type="Proteomes" id="UP001152797"/>
    </source>
</evidence>
<dbReference type="AlphaFoldDB" id="A0A9P1DK29"/>
<reference evidence="2" key="2">
    <citation type="submission" date="2024-04" db="EMBL/GenBank/DDBJ databases">
        <authorList>
            <person name="Chen Y."/>
            <person name="Shah S."/>
            <person name="Dougan E. K."/>
            <person name="Thang M."/>
            <person name="Chan C."/>
        </authorList>
    </citation>
    <scope>NUCLEOTIDE SEQUENCE [LARGE SCALE GENOMIC DNA]</scope>
</reference>
<comment type="caution">
    <text evidence="1">The sequence shown here is derived from an EMBL/GenBank/DDBJ whole genome shotgun (WGS) entry which is preliminary data.</text>
</comment>
<dbReference type="EMBL" id="CAMXCT020005161">
    <property type="protein sequence ID" value="CAL1164963.1"/>
    <property type="molecule type" value="Genomic_DNA"/>
</dbReference>
<evidence type="ECO:0000313" key="1">
    <source>
        <dbReference type="EMBL" id="CAI4011588.1"/>
    </source>
</evidence>
<dbReference type="EMBL" id="CAMXCT030005161">
    <property type="protein sequence ID" value="CAL4798900.1"/>
    <property type="molecule type" value="Genomic_DNA"/>
</dbReference>